<dbReference type="PANTHER" id="PTHR35861">
    <property type="match status" value="1"/>
</dbReference>
<dbReference type="Gene3D" id="3.40.50.11780">
    <property type="match status" value="2"/>
</dbReference>
<evidence type="ECO:0000259" key="2">
    <source>
        <dbReference type="Pfam" id="PF04984"/>
    </source>
</evidence>
<evidence type="ECO:0000313" key="4">
    <source>
        <dbReference type="EMBL" id="MCG4747893.1"/>
    </source>
</evidence>
<proteinExistence type="inferred from homology"/>
<protein>
    <submittedName>
        <fullName evidence="5">Phage tail sheath family protein</fullName>
    </submittedName>
    <submittedName>
        <fullName evidence="4">Phage tail sheath subtilisin-like domain-containing protein</fullName>
    </submittedName>
</protein>
<gene>
    <name evidence="5" type="ORF">G5B36_22335</name>
    <name evidence="4" type="ORF">L0N08_20930</name>
</gene>
<dbReference type="InterPro" id="IPR020287">
    <property type="entry name" value="Tail_sheath_C"/>
</dbReference>
<feature type="domain" description="Tail sheath protein C-terminal" evidence="3">
    <location>
        <begin position="489"/>
        <end position="595"/>
    </location>
</feature>
<evidence type="ECO:0000256" key="1">
    <source>
        <dbReference type="ARBA" id="ARBA00008005"/>
    </source>
</evidence>
<feature type="domain" description="Tail sheath protein subtilisin-like" evidence="2">
    <location>
        <begin position="339"/>
        <end position="488"/>
    </location>
</feature>
<evidence type="ECO:0000313" key="5">
    <source>
        <dbReference type="EMBL" id="NSJ51426.1"/>
    </source>
</evidence>
<comment type="caution">
    <text evidence="4">The sequence shown here is derived from an EMBL/GenBank/DDBJ whole genome shotgun (WGS) entry which is preliminary data.</text>
</comment>
<dbReference type="EMBL" id="JAAITT010000041">
    <property type="protein sequence ID" value="NSJ51426.1"/>
    <property type="molecule type" value="Genomic_DNA"/>
</dbReference>
<sequence length="604" mass="65874">MAGYLSPGVYVEEYESGTKPMEGVGTSTAGFIGAAERGPVEGTPGLVTNFAEFTRIYGGYLSADEYGDYRFLAYAVEHFFINGGSRAFIARVAPKDAVCAKGMLPDEAAQVLVMTARNPGTWGNRLKVVISPSSKAKTQIMEVMGTPADKCYAVKNGAGFCAGDVVEFSDGEQLVYNRIIKRQDNLITFEQEFGMDVTDRQLLPSKVIRTCEFNMEVRFEDMVENYDYLSFNSSIDEFVERKAAKSRLITVALRSQNANGGSFSGTALDSGSRSWTAAGGEEKRAYIPAFIQPAESGKAAISVDFAGGSNGSAHGMAAVDFIGVDSGSGQRTGIQAFLDNDVVSIMAVPGVTDPDVQLSLAAHCEKLNSRFAVLDMPRAAGTVQEILKHRHILDTTYAAFYHPWLKVFDPLDKQNICIPPSGSIAGIYARSDNTRGVHKAPANEVVQACVGLDMQFNTGQQDLLNPEGVNLIRAFPGRGILVWGARTASSDSRWKYVNVRRLFIFMEESIKANTNWIVFEPNDEMLWGRVRRTIEVFLDGLWRGGALAGLVPEEAFFVQVGRDTMSQDDIDNGRLICVIGAAPVRPAEFVIFRIFQNTGMPSDI</sequence>
<evidence type="ECO:0000313" key="6">
    <source>
        <dbReference type="Proteomes" id="UP000669239"/>
    </source>
</evidence>
<keyword evidence="6" id="KW-1185">Reference proteome</keyword>
<reference evidence="4" key="3">
    <citation type="submission" date="2022-01" db="EMBL/GenBank/DDBJ databases">
        <title>Collection of gut derived symbiotic bacterial strains cultured from healthy donors.</title>
        <authorList>
            <person name="Lin H."/>
            <person name="Kohout C."/>
            <person name="Waligurski E."/>
            <person name="Pamer E.G."/>
        </authorList>
    </citation>
    <scope>NUCLEOTIDE SEQUENCE</scope>
    <source>
        <strain evidence="4">DFI.6.55</strain>
    </source>
</reference>
<dbReference type="AlphaFoldDB" id="A0AAW5C740"/>
<dbReference type="Pfam" id="PF04984">
    <property type="entry name" value="Phage_sheath_1"/>
    <property type="match status" value="1"/>
</dbReference>
<dbReference type="PANTHER" id="PTHR35861:SF1">
    <property type="entry name" value="PHAGE TAIL SHEATH PROTEIN"/>
    <property type="match status" value="1"/>
</dbReference>
<reference evidence="5" key="2">
    <citation type="submission" date="2020-02" db="EMBL/GenBank/DDBJ databases">
        <authorList>
            <person name="Littmann E."/>
            <person name="Sorbara M."/>
        </authorList>
    </citation>
    <scope>NUCLEOTIDE SEQUENCE</scope>
    <source>
        <strain evidence="5">MSK.1.17</strain>
    </source>
</reference>
<dbReference type="InterPro" id="IPR035089">
    <property type="entry name" value="Phage_sheath_subtilisin"/>
</dbReference>
<dbReference type="InterPro" id="IPR052042">
    <property type="entry name" value="Tail_sheath_structural"/>
</dbReference>
<reference evidence="5 6" key="1">
    <citation type="journal article" date="2020" name="Cell Host Microbe">
        <title>Functional and Genomic Variation between Human-Derived Isolates of Lachnospiraceae Reveals Inter- and Intra-Species Diversity.</title>
        <authorList>
            <person name="Sorbara M.T."/>
            <person name="Littmann E.R."/>
            <person name="Fontana E."/>
            <person name="Moody T.U."/>
            <person name="Kohout C.E."/>
            <person name="Gjonbalaj M."/>
            <person name="Eaton V."/>
            <person name="Seok R."/>
            <person name="Leiner I.M."/>
            <person name="Pamer E.G."/>
        </authorList>
    </citation>
    <scope>NUCLEOTIDE SEQUENCE [LARGE SCALE GENOMIC DNA]</scope>
    <source>
        <strain evidence="5 6">MSK.1.17</strain>
    </source>
</reference>
<evidence type="ECO:0000313" key="7">
    <source>
        <dbReference type="Proteomes" id="UP001299608"/>
    </source>
</evidence>
<evidence type="ECO:0000259" key="3">
    <source>
        <dbReference type="Pfam" id="PF17482"/>
    </source>
</evidence>
<dbReference type="Proteomes" id="UP001299608">
    <property type="component" value="Unassembled WGS sequence"/>
</dbReference>
<dbReference type="Proteomes" id="UP000669239">
    <property type="component" value="Unassembled WGS sequence"/>
</dbReference>
<dbReference type="Pfam" id="PF17482">
    <property type="entry name" value="Phage_sheath_1C"/>
    <property type="match status" value="1"/>
</dbReference>
<name>A0AAW5C740_9FIRM</name>
<comment type="similarity">
    <text evidence="1">Belongs to the myoviridae tail sheath protein family.</text>
</comment>
<accession>A0AAW5C740</accession>
<dbReference type="EMBL" id="JAKNGE010000030">
    <property type="protein sequence ID" value="MCG4747893.1"/>
    <property type="molecule type" value="Genomic_DNA"/>
</dbReference>
<dbReference type="RefSeq" id="WP_165642844.1">
    <property type="nucleotide sequence ID" value="NZ_JAAITT010000041.1"/>
</dbReference>
<organism evidence="4 7">
    <name type="scientific">Enterocloster aldenensis</name>
    <dbReference type="NCBI Taxonomy" id="358742"/>
    <lineage>
        <taxon>Bacteria</taxon>
        <taxon>Bacillati</taxon>
        <taxon>Bacillota</taxon>
        <taxon>Clostridia</taxon>
        <taxon>Lachnospirales</taxon>
        <taxon>Lachnospiraceae</taxon>
        <taxon>Enterocloster</taxon>
    </lineage>
</organism>